<evidence type="ECO:0000256" key="2">
    <source>
        <dbReference type="SAM" id="MobiDB-lite"/>
    </source>
</evidence>
<dbReference type="InterPro" id="IPR036291">
    <property type="entry name" value="NAD(P)-bd_dom_sf"/>
</dbReference>
<gene>
    <name evidence="5" type="ORF">CLV28_0630</name>
</gene>
<evidence type="ECO:0000313" key="5">
    <source>
        <dbReference type="EMBL" id="PJJ77411.1"/>
    </source>
</evidence>
<dbReference type="RefSeq" id="WP_100421802.1">
    <property type="nucleotide sequence ID" value="NZ_BOOX01000003.1"/>
</dbReference>
<comment type="similarity">
    <text evidence="1">Belongs to the Gfo/Idh/MocA family.</text>
</comment>
<dbReference type="EMBL" id="PGFE01000001">
    <property type="protein sequence ID" value="PJJ77411.1"/>
    <property type="molecule type" value="Genomic_DNA"/>
</dbReference>
<dbReference type="Pfam" id="PF02894">
    <property type="entry name" value="GFO_IDH_MocA_C"/>
    <property type="match status" value="1"/>
</dbReference>
<dbReference type="SUPFAM" id="SSF55347">
    <property type="entry name" value="Glyceraldehyde-3-phosphate dehydrogenase-like, C-terminal domain"/>
    <property type="match status" value="1"/>
</dbReference>
<evidence type="ECO:0000259" key="4">
    <source>
        <dbReference type="Pfam" id="PF02894"/>
    </source>
</evidence>
<dbReference type="GO" id="GO:0000166">
    <property type="term" value="F:nucleotide binding"/>
    <property type="evidence" value="ECO:0007669"/>
    <property type="project" value="InterPro"/>
</dbReference>
<feature type="region of interest" description="Disordered" evidence="2">
    <location>
        <begin position="236"/>
        <end position="269"/>
    </location>
</feature>
<sequence>MTDTRPDQPSPLGSRTRYAVVGTGHRAQMYVDALCGPHEDVGRIVAWCEPNPERVAYYDELVARHAPEWAAGPDGVAPQAYAPEDLERMIAEQHVDRVIVTTPDALHADVVVRALRAGADVVLEKPMTTSVEGCRAISAALAETGRDLVLTFNYRYSPRNSALRRVIASGEIGEVTAVHLEWVLDTVHGADYFRRWHRDREVSGGLLVHKASHHFDLVNWWVGDEPVSVTAHGRRRFYGPENAPSADRPVRGTPGAPDGPDAGAPGDPFLLDLTDDPRLAALYLGAEQHDGYRRDQDPFAPGATIDDTMAVLVGYRRGAMLSYSLTAYGPWEGYRVSVTGTRGRAELEVVERAAVELRDGSRPVVDPSAVEDLATDAVRRRGDRLVVQQHWGPAREVEIPAGAGAHGGGDAEMLRDLFRGVRVDPLGRAARFVDGVAATAVGLAANVSVARGSSVRVRDLALDRPPSLAAAGERTPEAAR</sequence>
<dbReference type="Gene3D" id="3.30.360.10">
    <property type="entry name" value="Dihydrodipicolinate Reductase, domain 2"/>
    <property type="match status" value="1"/>
</dbReference>
<protein>
    <submittedName>
        <fullName evidence="5">Oxidoreductase family protein</fullName>
    </submittedName>
</protein>
<comment type="caution">
    <text evidence="5">The sequence shown here is derived from an EMBL/GenBank/DDBJ whole genome shotgun (WGS) entry which is preliminary data.</text>
</comment>
<organism evidence="5 6">
    <name type="scientific">Sediminihabitans luteus</name>
    <dbReference type="NCBI Taxonomy" id="1138585"/>
    <lineage>
        <taxon>Bacteria</taxon>
        <taxon>Bacillati</taxon>
        <taxon>Actinomycetota</taxon>
        <taxon>Actinomycetes</taxon>
        <taxon>Micrococcales</taxon>
        <taxon>Cellulomonadaceae</taxon>
        <taxon>Sediminihabitans</taxon>
    </lineage>
</organism>
<dbReference type="OrthoDB" id="103047at2"/>
<dbReference type="InterPro" id="IPR000683">
    <property type="entry name" value="Gfo/Idh/MocA-like_OxRdtase_N"/>
</dbReference>
<dbReference type="PANTHER" id="PTHR43377:SF2">
    <property type="entry name" value="BINDING ROSSMANN FOLD OXIDOREDUCTASE, PUTATIVE (AFU_ORTHOLOGUE AFUA_4G00560)-RELATED"/>
    <property type="match status" value="1"/>
</dbReference>
<dbReference type="Proteomes" id="UP000231693">
    <property type="component" value="Unassembled WGS sequence"/>
</dbReference>
<evidence type="ECO:0000259" key="3">
    <source>
        <dbReference type="Pfam" id="PF01408"/>
    </source>
</evidence>
<feature type="compositionally biased region" description="Low complexity" evidence="2">
    <location>
        <begin position="254"/>
        <end position="268"/>
    </location>
</feature>
<dbReference type="Pfam" id="PF01408">
    <property type="entry name" value="GFO_IDH_MocA"/>
    <property type="match status" value="1"/>
</dbReference>
<name>A0A2M9CZP5_9CELL</name>
<proteinExistence type="inferred from homology"/>
<reference evidence="5 6" key="1">
    <citation type="submission" date="2017-11" db="EMBL/GenBank/DDBJ databases">
        <title>Genomic Encyclopedia of Archaeal and Bacterial Type Strains, Phase II (KMG-II): From Individual Species to Whole Genera.</title>
        <authorList>
            <person name="Goeker M."/>
        </authorList>
    </citation>
    <scope>NUCLEOTIDE SEQUENCE [LARGE SCALE GENOMIC DNA]</scope>
    <source>
        <strain evidence="5 6">DSM 25478</strain>
    </source>
</reference>
<evidence type="ECO:0000313" key="6">
    <source>
        <dbReference type="Proteomes" id="UP000231693"/>
    </source>
</evidence>
<evidence type="ECO:0000256" key="1">
    <source>
        <dbReference type="ARBA" id="ARBA00010928"/>
    </source>
</evidence>
<dbReference type="Gene3D" id="3.40.50.720">
    <property type="entry name" value="NAD(P)-binding Rossmann-like Domain"/>
    <property type="match status" value="1"/>
</dbReference>
<accession>A0A2M9CZP5</accession>
<dbReference type="SUPFAM" id="SSF51735">
    <property type="entry name" value="NAD(P)-binding Rossmann-fold domains"/>
    <property type="match status" value="1"/>
</dbReference>
<dbReference type="InterPro" id="IPR051450">
    <property type="entry name" value="Gfo/Idh/MocA_Oxidoreductases"/>
</dbReference>
<feature type="domain" description="Gfo/Idh/MocA-like oxidoreductase N-terminal" evidence="3">
    <location>
        <begin position="17"/>
        <end position="148"/>
    </location>
</feature>
<feature type="domain" description="Gfo/Idh/MocA-like oxidoreductase C-terminal" evidence="4">
    <location>
        <begin position="165"/>
        <end position="350"/>
    </location>
</feature>
<dbReference type="AlphaFoldDB" id="A0A2M9CZP5"/>
<keyword evidence="6" id="KW-1185">Reference proteome</keyword>
<dbReference type="InterPro" id="IPR004104">
    <property type="entry name" value="Gfo/Idh/MocA-like_OxRdtase_C"/>
</dbReference>
<dbReference type="PANTHER" id="PTHR43377">
    <property type="entry name" value="BILIVERDIN REDUCTASE A"/>
    <property type="match status" value="1"/>
</dbReference>